<dbReference type="EMBL" id="CAJVPK010000198">
    <property type="protein sequence ID" value="CAG8472211.1"/>
    <property type="molecule type" value="Genomic_DNA"/>
</dbReference>
<evidence type="ECO:0000313" key="1">
    <source>
        <dbReference type="EMBL" id="CAG8472211.1"/>
    </source>
</evidence>
<dbReference type="Proteomes" id="UP000789706">
    <property type="component" value="Unassembled WGS sequence"/>
</dbReference>
<keyword evidence="2" id="KW-1185">Reference proteome</keyword>
<protein>
    <submittedName>
        <fullName evidence="1">1677_t:CDS:1</fullName>
    </submittedName>
</protein>
<organism evidence="1 2">
    <name type="scientific">Diversispora eburnea</name>
    <dbReference type="NCBI Taxonomy" id="1213867"/>
    <lineage>
        <taxon>Eukaryota</taxon>
        <taxon>Fungi</taxon>
        <taxon>Fungi incertae sedis</taxon>
        <taxon>Mucoromycota</taxon>
        <taxon>Glomeromycotina</taxon>
        <taxon>Glomeromycetes</taxon>
        <taxon>Diversisporales</taxon>
        <taxon>Diversisporaceae</taxon>
        <taxon>Diversispora</taxon>
    </lineage>
</organism>
<name>A0A9N8W3F4_9GLOM</name>
<sequence length="41" mass="4685">MPRAHEHIVLVSSAKSQYNDDVQAFQCYAVMGIISNLHKPW</sequence>
<proteinExistence type="predicted"/>
<accession>A0A9N8W3F4</accession>
<evidence type="ECO:0000313" key="2">
    <source>
        <dbReference type="Proteomes" id="UP000789706"/>
    </source>
</evidence>
<gene>
    <name evidence="1" type="ORF">DEBURN_LOCUS3216</name>
</gene>
<reference evidence="1" key="1">
    <citation type="submission" date="2021-06" db="EMBL/GenBank/DDBJ databases">
        <authorList>
            <person name="Kallberg Y."/>
            <person name="Tangrot J."/>
            <person name="Rosling A."/>
        </authorList>
    </citation>
    <scope>NUCLEOTIDE SEQUENCE</scope>
    <source>
        <strain evidence="1">AZ414A</strain>
    </source>
</reference>
<dbReference type="AlphaFoldDB" id="A0A9N8W3F4"/>
<comment type="caution">
    <text evidence="1">The sequence shown here is derived from an EMBL/GenBank/DDBJ whole genome shotgun (WGS) entry which is preliminary data.</text>
</comment>